<evidence type="ECO:0000313" key="8">
    <source>
        <dbReference type="Proteomes" id="UP001501321"/>
    </source>
</evidence>
<feature type="transmembrane region" description="Helical" evidence="5">
    <location>
        <begin position="9"/>
        <end position="30"/>
    </location>
</feature>
<evidence type="ECO:0000259" key="6">
    <source>
        <dbReference type="Pfam" id="PF01545"/>
    </source>
</evidence>
<keyword evidence="2 5" id="KW-0812">Transmembrane</keyword>
<feature type="transmembrane region" description="Helical" evidence="5">
    <location>
        <begin position="79"/>
        <end position="103"/>
    </location>
</feature>
<proteinExistence type="predicted"/>
<feature type="transmembrane region" description="Helical" evidence="5">
    <location>
        <begin position="154"/>
        <end position="171"/>
    </location>
</feature>
<dbReference type="SUPFAM" id="SSF161111">
    <property type="entry name" value="Cation efflux protein transmembrane domain-like"/>
    <property type="match status" value="1"/>
</dbReference>
<protein>
    <recommendedName>
        <fullName evidence="6">Cation efflux protein transmembrane domain-containing protein</fullName>
    </recommendedName>
</protein>
<evidence type="ECO:0000256" key="2">
    <source>
        <dbReference type="ARBA" id="ARBA00022692"/>
    </source>
</evidence>
<comment type="caution">
    <text evidence="7">The sequence shown here is derived from an EMBL/GenBank/DDBJ whole genome shotgun (WGS) entry which is preliminary data.</text>
</comment>
<dbReference type="EMBL" id="BAABFC010000022">
    <property type="protein sequence ID" value="GAA4502952.1"/>
    <property type="molecule type" value="Genomic_DNA"/>
</dbReference>
<evidence type="ECO:0000256" key="4">
    <source>
        <dbReference type="ARBA" id="ARBA00023136"/>
    </source>
</evidence>
<feature type="transmembrane region" description="Helical" evidence="5">
    <location>
        <begin position="183"/>
        <end position="201"/>
    </location>
</feature>
<feature type="transmembrane region" description="Helical" evidence="5">
    <location>
        <begin position="36"/>
        <end position="58"/>
    </location>
</feature>
<dbReference type="Pfam" id="PF01545">
    <property type="entry name" value="Cation_efflux"/>
    <property type="match status" value="1"/>
</dbReference>
<organism evidence="7 8">
    <name type="scientific">Pseudaeromonas paramecii</name>
    <dbReference type="NCBI Taxonomy" id="2138166"/>
    <lineage>
        <taxon>Bacteria</taxon>
        <taxon>Pseudomonadati</taxon>
        <taxon>Pseudomonadota</taxon>
        <taxon>Gammaproteobacteria</taxon>
        <taxon>Aeromonadales</taxon>
        <taxon>Aeromonadaceae</taxon>
        <taxon>Pseudaeromonas</taxon>
    </lineage>
</organism>
<gene>
    <name evidence="7" type="ORF">GCM10023095_28530</name>
</gene>
<feature type="transmembrane region" description="Helical" evidence="5">
    <location>
        <begin position="115"/>
        <end position="133"/>
    </location>
</feature>
<evidence type="ECO:0000256" key="1">
    <source>
        <dbReference type="ARBA" id="ARBA00004141"/>
    </source>
</evidence>
<evidence type="ECO:0000256" key="5">
    <source>
        <dbReference type="SAM" id="Phobius"/>
    </source>
</evidence>
<keyword evidence="8" id="KW-1185">Reference proteome</keyword>
<keyword evidence="4 5" id="KW-0472">Membrane</keyword>
<feature type="domain" description="Cation efflux protein transmembrane" evidence="6">
    <location>
        <begin position="15"/>
        <end position="206"/>
    </location>
</feature>
<dbReference type="InterPro" id="IPR027469">
    <property type="entry name" value="Cation_efflux_TMD_sf"/>
</dbReference>
<accession>A0ABP8QGZ1</accession>
<dbReference type="InterPro" id="IPR058533">
    <property type="entry name" value="Cation_efflux_TM"/>
</dbReference>
<comment type="subcellular location">
    <subcellularLocation>
        <location evidence="1">Membrane</location>
        <topology evidence="1">Multi-pass membrane protein</topology>
    </subcellularLocation>
</comment>
<sequence>MFSLSREAGLLRCLVLVDGSFALLGILIALQADSQAVWLDALFSLLCALMIATESVLVDRLREPASARLPNGWAACEPLLVTLKGLVLTLICLLTLGKSVLSLLNGGYETQDGPLIGYGLTGVIVCGGIALWLGRKARQLGSPILATEQHYYRFDALLSIGVMLAFGLSWLMQGTVLQPWSRYVDPLLSLLMVAVTLPSALQVTYRGGCELLCLPTDRHWQQQLQGKIGAALTADERLWLESRCIKQGRRVRIQLHLRGAAGLTDLSPAQAQALCQRVHAAAADCAPQLSVELVLGSS</sequence>
<keyword evidence="3 5" id="KW-1133">Transmembrane helix</keyword>
<reference evidence="8" key="1">
    <citation type="journal article" date="2019" name="Int. J. Syst. Evol. Microbiol.">
        <title>The Global Catalogue of Microorganisms (GCM) 10K type strain sequencing project: providing services to taxonomists for standard genome sequencing and annotation.</title>
        <authorList>
            <consortium name="The Broad Institute Genomics Platform"/>
            <consortium name="The Broad Institute Genome Sequencing Center for Infectious Disease"/>
            <person name="Wu L."/>
            <person name="Ma J."/>
        </authorList>
    </citation>
    <scope>NUCLEOTIDE SEQUENCE [LARGE SCALE GENOMIC DNA]</scope>
    <source>
        <strain evidence="8">JCM 32226</strain>
    </source>
</reference>
<evidence type="ECO:0000256" key="3">
    <source>
        <dbReference type="ARBA" id="ARBA00022989"/>
    </source>
</evidence>
<name>A0ABP8QGZ1_9GAMM</name>
<evidence type="ECO:0000313" key="7">
    <source>
        <dbReference type="EMBL" id="GAA4502952.1"/>
    </source>
</evidence>
<dbReference type="Gene3D" id="1.20.1510.10">
    <property type="entry name" value="Cation efflux protein transmembrane domain"/>
    <property type="match status" value="1"/>
</dbReference>
<dbReference type="Proteomes" id="UP001501321">
    <property type="component" value="Unassembled WGS sequence"/>
</dbReference>
<dbReference type="RefSeq" id="WP_345014327.1">
    <property type="nucleotide sequence ID" value="NZ_BAABFC010000022.1"/>
</dbReference>